<evidence type="ECO:0000259" key="9">
    <source>
        <dbReference type="Pfam" id="PF00155"/>
    </source>
</evidence>
<protein>
    <recommendedName>
        <fullName evidence="8">Aminotransferase</fullName>
        <ecNumber evidence="8">2.6.1.-</ecNumber>
    </recommendedName>
</protein>
<dbReference type="GO" id="GO:0006520">
    <property type="term" value="P:amino acid metabolic process"/>
    <property type="evidence" value="ECO:0007669"/>
    <property type="project" value="InterPro"/>
</dbReference>
<feature type="domain" description="Aminotransferase class I/classII large" evidence="9">
    <location>
        <begin position="34"/>
        <end position="394"/>
    </location>
</feature>
<keyword evidence="6" id="KW-0663">Pyridoxal phosphate</keyword>
<dbReference type="PANTHER" id="PTHR46383:SF1">
    <property type="entry name" value="ASPARTATE AMINOTRANSFERASE"/>
    <property type="match status" value="1"/>
</dbReference>
<dbReference type="STRING" id="655353.SAMN04488056_11913"/>
<dbReference type="InterPro" id="IPR015421">
    <property type="entry name" value="PyrdxlP-dep_Trfase_major"/>
</dbReference>
<dbReference type="SUPFAM" id="SSF53383">
    <property type="entry name" value="PLP-dependent transferases"/>
    <property type="match status" value="1"/>
</dbReference>
<dbReference type="Pfam" id="PF00155">
    <property type="entry name" value="Aminotran_1_2"/>
    <property type="match status" value="1"/>
</dbReference>
<evidence type="ECO:0000256" key="4">
    <source>
        <dbReference type="ARBA" id="ARBA00022576"/>
    </source>
</evidence>
<dbReference type="EC" id="2.6.1.-" evidence="8"/>
<comment type="cofactor">
    <cofactor evidence="1 8">
        <name>pyridoxal 5'-phosphate</name>
        <dbReference type="ChEBI" id="CHEBI:597326"/>
    </cofactor>
</comment>
<evidence type="ECO:0000256" key="2">
    <source>
        <dbReference type="ARBA" id="ARBA00007441"/>
    </source>
</evidence>
<evidence type="ECO:0000256" key="8">
    <source>
        <dbReference type="RuleBase" id="RU000481"/>
    </source>
</evidence>
<dbReference type="Proteomes" id="UP000199236">
    <property type="component" value="Unassembled WGS sequence"/>
</dbReference>
<keyword evidence="5 8" id="KW-0808">Transferase</keyword>
<evidence type="ECO:0000256" key="6">
    <source>
        <dbReference type="ARBA" id="ARBA00022898"/>
    </source>
</evidence>
<accession>A0A1I5M2T5</accession>
<keyword evidence="4 8" id="KW-0032">Aminotransferase</keyword>
<dbReference type="NCBIfam" id="NF004769">
    <property type="entry name" value="PRK06107.1"/>
    <property type="match status" value="1"/>
</dbReference>
<comment type="similarity">
    <text evidence="2 8">Belongs to the class-I pyridoxal-phosphate-dependent aminotransferase family.</text>
</comment>
<dbReference type="PANTHER" id="PTHR46383">
    <property type="entry name" value="ASPARTATE AMINOTRANSFERASE"/>
    <property type="match status" value="1"/>
</dbReference>
<evidence type="ECO:0000256" key="7">
    <source>
        <dbReference type="ARBA" id="ARBA00049185"/>
    </source>
</evidence>
<keyword evidence="11" id="KW-1185">Reference proteome</keyword>
<proteinExistence type="inferred from homology"/>
<dbReference type="GO" id="GO:0004069">
    <property type="term" value="F:L-aspartate:2-oxoglutarate aminotransferase activity"/>
    <property type="evidence" value="ECO:0007669"/>
    <property type="project" value="UniProtKB-EC"/>
</dbReference>
<evidence type="ECO:0000256" key="5">
    <source>
        <dbReference type="ARBA" id="ARBA00022679"/>
    </source>
</evidence>
<organism evidence="10 11">
    <name type="scientific">Cohaesibacter marisflavi</name>
    <dbReference type="NCBI Taxonomy" id="655353"/>
    <lineage>
        <taxon>Bacteria</taxon>
        <taxon>Pseudomonadati</taxon>
        <taxon>Pseudomonadota</taxon>
        <taxon>Alphaproteobacteria</taxon>
        <taxon>Hyphomicrobiales</taxon>
        <taxon>Cohaesibacteraceae</taxon>
    </lineage>
</organism>
<evidence type="ECO:0000256" key="1">
    <source>
        <dbReference type="ARBA" id="ARBA00001933"/>
    </source>
</evidence>
<dbReference type="OrthoDB" id="8109430at2"/>
<dbReference type="AlphaFoldDB" id="A0A1I5M2T5"/>
<reference evidence="10 11" key="1">
    <citation type="submission" date="2016-10" db="EMBL/GenBank/DDBJ databases">
        <authorList>
            <person name="de Groot N.N."/>
        </authorList>
    </citation>
    <scope>NUCLEOTIDE SEQUENCE [LARGE SCALE GENOMIC DNA]</scope>
    <source>
        <strain evidence="10 11">CGMCC 1.9157</strain>
    </source>
</reference>
<dbReference type="InterPro" id="IPR015422">
    <property type="entry name" value="PyrdxlP-dep_Trfase_small"/>
</dbReference>
<evidence type="ECO:0000313" key="11">
    <source>
        <dbReference type="Proteomes" id="UP000199236"/>
    </source>
</evidence>
<dbReference type="Gene3D" id="3.40.640.10">
    <property type="entry name" value="Type I PLP-dependent aspartate aminotransferase-like (Major domain)"/>
    <property type="match status" value="1"/>
</dbReference>
<gene>
    <name evidence="10" type="ORF">SAMN04488056_11913</name>
</gene>
<dbReference type="EMBL" id="FOVR01000019">
    <property type="protein sequence ID" value="SFP03810.1"/>
    <property type="molecule type" value="Genomic_DNA"/>
</dbReference>
<dbReference type="InterPro" id="IPR050596">
    <property type="entry name" value="AspAT/PAT-like"/>
</dbReference>
<dbReference type="RefSeq" id="WP_090075452.1">
    <property type="nucleotide sequence ID" value="NZ_FOVR01000019.1"/>
</dbReference>
<comment type="subunit">
    <text evidence="3">Homodimer.</text>
</comment>
<evidence type="ECO:0000313" key="10">
    <source>
        <dbReference type="EMBL" id="SFP03810.1"/>
    </source>
</evidence>
<sequence>MSELKLAARIQRIKPSPSTAAADRARQLREEGRDIVNLTVGEPDFDTPQSIKEAACAAIMAGETKYTAVPGTVPLRKAIAARMKLFTGVDYGLDQITVSNGGKQVIFNTLMATVGKGDDVLIPAPFWVSYPDMVLACGGNPIIIPCVEEDGFKLTAEALEAAITPNTRWLILNSPSNPTGAVYTAEDLKTVTDVLMRHPQVWLLTDDIYDEIVFTDARIASPVSVEPGLIDRTFLINGVSKTYAMTGWRIGYGVGPAPLVKAINTLQSQMASCASSVSQAAAVAALTGDQKEVGEWLKVYRKRCELAVELLNTAPGLSCRSSDGAFYVYPNCAGVIGKKTPDGQVIKDDGDFVLYLLESEGVAVIAGTAYGLSPYFRISVATSEDVIRDGCERIIKACSALS</sequence>
<dbReference type="InterPro" id="IPR004839">
    <property type="entry name" value="Aminotransferase_I/II_large"/>
</dbReference>
<dbReference type="GO" id="GO:0030170">
    <property type="term" value="F:pyridoxal phosphate binding"/>
    <property type="evidence" value="ECO:0007669"/>
    <property type="project" value="InterPro"/>
</dbReference>
<dbReference type="InterPro" id="IPR015424">
    <property type="entry name" value="PyrdxlP-dep_Trfase"/>
</dbReference>
<dbReference type="Gene3D" id="3.90.1150.10">
    <property type="entry name" value="Aspartate Aminotransferase, domain 1"/>
    <property type="match status" value="1"/>
</dbReference>
<name>A0A1I5M2T5_9HYPH</name>
<comment type="catalytic activity">
    <reaction evidence="7">
        <text>L-aspartate + 2-oxoglutarate = oxaloacetate + L-glutamate</text>
        <dbReference type="Rhea" id="RHEA:21824"/>
        <dbReference type="ChEBI" id="CHEBI:16452"/>
        <dbReference type="ChEBI" id="CHEBI:16810"/>
        <dbReference type="ChEBI" id="CHEBI:29985"/>
        <dbReference type="ChEBI" id="CHEBI:29991"/>
        <dbReference type="EC" id="2.6.1.1"/>
    </reaction>
</comment>
<dbReference type="FunFam" id="3.40.640.10:FF:000033">
    <property type="entry name" value="Aspartate aminotransferase"/>
    <property type="match status" value="1"/>
</dbReference>
<dbReference type="InterPro" id="IPR004838">
    <property type="entry name" value="NHTrfase_class1_PyrdxlP-BS"/>
</dbReference>
<dbReference type="CDD" id="cd00609">
    <property type="entry name" value="AAT_like"/>
    <property type="match status" value="1"/>
</dbReference>
<dbReference type="PROSITE" id="PS00105">
    <property type="entry name" value="AA_TRANSFER_CLASS_1"/>
    <property type="match status" value="1"/>
</dbReference>
<evidence type="ECO:0000256" key="3">
    <source>
        <dbReference type="ARBA" id="ARBA00011738"/>
    </source>
</evidence>